<dbReference type="EMBL" id="FNOW01000036">
    <property type="protein sequence ID" value="SDY18168.1"/>
    <property type="molecule type" value="Genomic_DNA"/>
</dbReference>
<protein>
    <submittedName>
        <fullName evidence="2">Hemin uptake protein hemP</fullName>
    </submittedName>
</protein>
<name>A0A1H3HTQ8_ALLWA</name>
<dbReference type="Proteomes" id="UP000198672">
    <property type="component" value="Unassembled WGS sequence"/>
</dbReference>
<evidence type="ECO:0000313" key="2">
    <source>
        <dbReference type="EMBL" id="SDY18168.1"/>
    </source>
</evidence>
<evidence type="ECO:0000256" key="1">
    <source>
        <dbReference type="SAM" id="MobiDB-lite"/>
    </source>
</evidence>
<keyword evidence="3" id="KW-1185">Reference proteome</keyword>
<evidence type="ECO:0000313" key="3">
    <source>
        <dbReference type="Proteomes" id="UP000198672"/>
    </source>
</evidence>
<dbReference type="Gene3D" id="2.10.70.10">
    <property type="entry name" value="Complement Module, domain 1"/>
    <property type="match status" value="1"/>
</dbReference>
<gene>
    <name evidence="2" type="ORF">SAMN05421644_13617</name>
</gene>
<accession>A0A1H3HTQ8</accession>
<feature type="region of interest" description="Disordered" evidence="1">
    <location>
        <begin position="1"/>
        <end position="30"/>
    </location>
</feature>
<organism evidence="2 3">
    <name type="scientific">Allochromatium warmingii</name>
    <name type="common">Chromatium warmingii</name>
    <dbReference type="NCBI Taxonomy" id="61595"/>
    <lineage>
        <taxon>Bacteria</taxon>
        <taxon>Pseudomonadati</taxon>
        <taxon>Pseudomonadota</taxon>
        <taxon>Gammaproteobacteria</taxon>
        <taxon>Chromatiales</taxon>
        <taxon>Chromatiaceae</taxon>
        <taxon>Allochromatium</taxon>
    </lineage>
</organism>
<dbReference type="OrthoDB" id="7870498at2"/>
<dbReference type="RefSeq" id="WP_091334533.1">
    <property type="nucleotide sequence ID" value="NZ_FNOW01000036.1"/>
</dbReference>
<reference evidence="3" key="1">
    <citation type="submission" date="2016-10" db="EMBL/GenBank/DDBJ databases">
        <authorList>
            <person name="Varghese N."/>
            <person name="Submissions S."/>
        </authorList>
    </citation>
    <scope>NUCLEOTIDE SEQUENCE [LARGE SCALE GENOMIC DNA]</scope>
    <source>
        <strain evidence="3">DSM 173</strain>
    </source>
</reference>
<proteinExistence type="predicted"/>
<dbReference type="AlphaFoldDB" id="A0A1H3HTQ8"/>
<dbReference type="InterPro" id="IPR019600">
    <property type="entry name" value="Hemin_uptake_protein_HemP"/>
</dbReference>
<sequence>MPVTQAPESRDQSAGLVRQATHQPRRIDSQTLMGGSHLLMIEHGGHSYYLRMTRNNKLILTK</sequence>
<dbReference type="Pfam" id="PF10636">
    <property type="entry name" value="hemP"/>
    <property type="match status" value="1"/>
</dbReference>